<evidence type="ECO:0000313" key="3">
    <source>
        <dbReference type="Proteomes" id="UP000287188"/>
    </source>
</evidence>
<organism evidence="2 3">
    <name type="scientific">Dictyobacter kobayashii</name>
    <dbReference type="NCBI Taxonomy" id="2014872"/>
    <lineage>
        <taxon>Bacteria</taxon>
        <taxon>Bacillati</taxon>
        <taxon>Chloroflexota</taxon>
        <taxon>Ktedonobacteria</taxon>
        <taxon>Ktedonobacterales</taxon>
        <taxon>Dictyobacteraceae</taxon>
        <taxon>Dictyobacter</taxon>
    </lineage>
</organism>
<dbReference type="EMBL" id="BIFS01000001">
    <property type="protein sequence ID" value="GCE20022.1"/>
    <property type="molecule type" value="Genomic_DNA"/>
</dbReference>
<dbReference type="Pfam" id="PF13530">
    <property type="entry name" value="SCP2_2"/>
    <property type="match status" value="1"/>
</dbReference>
<keyword evidence="3" id="KW-1185">Reference proteome</keyword>
<sequence length="233" mass="26784">MELVEMAQGFELYQEYLQIQQQKIHGFGRFTPKIATNLRDKNAHWLAIARSHGEIKAMMLYKMKGYGDDLQVTHFWYHDIQGRYLLLEWFARHIDHVKTIEITLPSFEQPETWWTDLNITATSIGAPMGRVVDISRLNGMHTGPGSFTAYVHDEHCPWNSGNYRFESNDGLLQISSSATAECELTIQAISALIYGTHEPATFAFRDWGNPSAQLQTTMQSMFPPQQPFLHEVF</sequence>
<dbReference type="SUPFAM" id="SSF55729">
    <property type="entry name" value="Acyl-CoA N-acyltransferases (Nat)"/>
    <property type="match status" value="1"/>
</dbReference>
<gene>
    <name evidence="2" type="ORF">KDK_38220</name>
</gene>
<dbReference type="OrthoDB" id="9768284at2"/>
<dbReference type="RefSeq" id="WP_126551782.1">
    <property type="nucleotide sequence ID" value="NZ_BIFS01000001.1"/>
</dbReference>
<dbReference type="Proteomes" id="UP000287188">
    <property type="component" value="Unassembled WGS sequence"/>
</dbReference>
<dbReference type="Gene3D" id="3.40.630.30">
    <property type="match status" value="1"/>
</dbReference>
<dbReference type="GO" id="GO:0034069">
    <property type="term" value="F:aminoglycoside N-acetyltransferase activity"/>
    <property type="evidence" value="ECO:0007669"/>
    <property type="project" value="TreeGrafter"/>
</dbReference>
<dbReference type="PANTHER" id="PTHR37817:SF1">
    <property type="entry name" value="N-ACETYLTRANSFERASE EIS"/>
    <property type="match status" value="1"/>
</dbReference>
<accession>A0A402ALL4</accession>
<proteinExistence type="predicted"/>
<dbReference type="AlphaFoldDB" id="A0A402ALL4"/>
<dbReference type="SUPFAM" id="SSF55718">
    <property type="entry name" value="SCP-like"/>
    <property type="match status" value="1"/>
</dbReference>
<name>A0A402ALL4_9CHLR</name>
<reference evidence="3" key="1">
    <citation type="submission" date="2018-12" db="EMBL/GenBank/DDBJ databases">
        <title>Tengunoibacter tsumagoiensis gen. nov., sp. nov., Dictyobacter kobayashii sp. nov., D. alpinus sp. nov., and D. joshuensis sp. nov. and description of Dictyobacteraceae fam. nov. within the order Ktedonobacterales isolated from Tengu-no-mugimeshi.</title>
        <authorList>
            <person name="Wang C.M."/>
            <person name="Zheng Y."/>
            <person name="Sakai Y."/>
            <person name="Toyoda A."/>
            <person name="Minakuchi Y."/>
            <person name="Abe K."/>
            <person name="Yokota A."/>
            <person name="Yabe S."/>
        </authorList>
    </citation>
    <scope>NUCLEOTIDE SEQUENCE [LARGE SCALE GENOMIC DNA]</scope>
    <source>
        <strain evidence="3">Uno11</strain>
    </source>
</reference>
<evidence type="ECO:0000313" key="2">
    <source>
        <dbReference type="EMBL" id="GCE20022.1"/>
    </source>
</evidence>
<protein>
    <recommendedName>
        <fullName evidence="1">Enhanced intracellular survival protein domain-containing protein</fullName>
    </recommendedName>
</protein>
<dbReference type="InterPro" id="IPR025559">
    <property type="entry name" value="Eis_dom"/>
</dbReference>
<comment type="caution">
    <text evidence="2">The sequence shown here is derived from an EMBL/GenBank/DDBJ whole genome shotgun (WGS) entry which is preliminary data.</text>
</comment>
<dbReference type="InterPro" id="IPR036527">
    <property type="entry name" value="SCP2_sterol-bd_dom_sf"/>
</dbReference>
<dbReference type="Gene3D" id="3.30.1050.10">
    <property type="entry name" value="SCP2 sterol-binding domain"/>
    <property type="match status" value="1"/>
</dbReference>
<evidence type="ECO:0000259" key="1">
    <source>
        <dbReference type="Pfam" id="PF13530"/>
    </source>
</evidence>
<dbReference type="PANTHER" id="PTHR37817">
    <property type="entry name" value="N-ACETYLTRANSFERASE EIS"/>
    <property type="match status" value="1"/>
</dbReference>
<dbReference type="InterPro" id="IPR051554">
    <property type="entry name" value="Acetyltransferase_Eis"/>
</dbReference>
<feature type="domain" description="Enhanced intracellular survival protein" evidence="1">
    <location>
        <begin position="146"/>
        <end position="229"/>
    </location>
</feature>
<dbReference type="GO" id="GO:0030649">
    <property type="term" value="P:aminoglycoside antibiotic catabolic process"/>
    <property type="evidence" value="ECO:0007669"/>
    <property type="project" value="TreeGrafter"/>
</dbReference>
<dbReference type="InterPro" id="IPR016181">
    <property type="entry name" value="Acyl_CoA_acyltransferase"/>
</dbReference>